<proteinExistence type="predicted"/>
<dbReference type="Proteomes" id="UP000694872">
    <property type="component" value="Unplaced"/>
</dbReference>
<dbReference type="SUPFAM" id="SSF47459">
    <property type="entry name" value="HLH, helix-loop-helix DNA-binding domain"/>
    <property type="match status" value="1"/>
</dbReference>
<reference evidence="2" key="1">
    <citation type="submission" date="2025-08" db="UniProtKB">
        <authorList>
            <consortium name="RefSeq"/>
        </authorList>
    </citation>
    <scope>IDENTIFICATION</scope>
</reference>
<evidence type="ECO:0000256" key="1">
    <source>
        <dbReference type="SAM" id="MobiDB-lite"/>
    </source>
</evidence>
<feature type="compositionally biased region" description="Basic residues" evidence="1">
    <location>
        <begin position="9"/>
        <end position="22"/>
    </location>
</feature>
<feature type="region of interest" description="Disordered" evidence="1">
    <location>
        <begin position="106"/>
        <end position="145"/>
    </location>
</feature>
<dbReference type="AlphaFoldDB" id="A0AAJ6ZEZ9"/>
<feature type="region of interest" description="Disordered" evidence="1">
    <location>
        <begin position="1"/>
        <end position="40"/>
    </location>
</feature>
<dbReference type="GeneID" id="106120374"/>
<sequence length="168" mass="19316">MEDIANVPIRKRGRPAGKCRKPLNREQRKARNAQYERERRGEIAEATSQLMEAIGLDASSSVSVSNLLNIALDHIKNKLTPTQSIETLRKRNDDLCKEIQDLENLLSKQQKKQKKDSSSSKTNKRGIKRKAENEPPSNIIEEQDNKRFVEKSEYDFEMESDDLWSCLG</sequence>
<feature type="compositionally biased region" description="Basic and acidic residues" evidence="1">
    <location>
        <begin position="23"/>
        <end position="40"/>
    </location>
</feature>
<accession>A0AAJ6ZEZ9</accession>
<evidence type="ECO:0000313" key="2">
    <source>
        <dbReference type="RefSeq" id="XP_013171162.1"/>
    </source>
</evidence>
<name>A0AAJ6ZEZ9_PAPXU</name>
<protein>
    <submittedName>
        <fullName evidence="2">Uncharacterized protein LOC106120374</fullName>
    </submittedName>
</protein>
<gene>
    <name evidence="2" type="primary">LOC106120374</name>
</gene>
<dbReference type="GO" id="GO:0046983">
    <property type="term" value="F:protein dimerization activity"/>
    <property type="evidence" value="ECO:0007669"/>
    <property type="project" value="InterPro"/>
</dbReference>
<organism evidence="2">
    <name type="scientific">Papilio xuthus</name>
    <name type="common">Asian swallowtail butterfly</name>
    <dbReference type="NCBI Taxonomy" id="66420"/>
    <lineage>
        <taxon>Eukaryota</taxon>
        <taxon>Metazoa</taxon>
        <taxon>Ecdysozoa</taxon>
        <taxon>Arthropoda</taxon>
        <taxon>Hexapoda</taxon>
        <taxon>Insecta</taxon>
        <taxon>Pterygota</taxon>
        <taxon>Neoptera</taxon>
        <taxon>Endopterygota</taxon>
        <taxon>Lepidoptera</taxon>
        <taxon>Glossata</taxon>
        <taxon>Ditrysia</taxon>
        <taxon>Papilionoidea</taxon>
        <taxon>Papilionidae</taxon>
        <taxon>Papilioninae</taxon>
        <taxon>Papilio</taxon>
    </lineage>
</organism>
<dbReference type="KEGG" id="pxu:106120374"/>
<dbReference type="RefSeq" id="XP_013171162.1">
    <property type="nucleotide sequence ID" value="XM_013315708.1"/>
</dbReference>
<dbReference type="InterPro" id="IPR036638">
    <property type="entry name" value="HLH_DNA-bd_sf"/>
</dbReference>